<accession>D6RPV9</accession>
<protein>
    <submittedName>
        <fullName evidence="2">Uncharacterized protein</fullName>
    </submittedName>
</protein>
<evidence type="ECO:0000256" key="1">
    <source>
        <dbReference type="SAM" id="SignalP"/>
    </source>
</evidence>
<dbReference type="GeneID" id="9378773"/>
<keyword evidence="3" id="KW-1185">Reference proteome</keyword>
<proteinExistence type="predicted"/>
<organism evidence="2 3">
    <name type="scientific">Coprinopsis cinerea (strain Okayama-7 / 130 / ATCC MYA-4618 / FGSC 9003)</name>
    <name type="common">Inky cap fungus</name>
    <name type="synonym">Hormographiella aspergillata</name>
    <dbReference type="NCBI Taxonomy" id="240176"/>
    <lineage>
        <taxon>Eukaryota</taxon>
        <taxon>Fungi</taxon>
        <taxon>Dikarya</taxon>
        <taxon>Basidiomycota</taxon>
        <taxon>Agaricomycotina</taxon>
        <taxon>Agaricomycetes</taxon>
        <taxon>Agaricomycetidae</taxon>
        <taxon>Agaricales</taxon>
        <taxon>Agaricineae</taxon>
        <taxon>Psathyrellaceae</taxon>
        <taxon>Coprinopsis</taxon>
    </lineage>
</organism>
<evidence type="ECO:0000313" key="2">
    <source>
        <dbReference type="EMBL" id="EFI26858.1"/>
    </source>
</evidence>
<dbReference type="AlphaFoldDB" id="D6RPV9"/>
<dbReference type="HOGENOM" id="CLU_3143011_0_0_1"/>
<dbReference type="Proteomes" id="UP000001861">
    <property type="component" value="Unassembled WGS sequence"/>
</dbReference>
<gene>
    <name evidence="2" type="ORF">CC1G_15260</name>
</gene>
<dbReference type="KEGG" id="cci:CC1G_15260"/>
<dbReference type="VEuPathDB" id="FungiDB:CC1G_15260"/>
<feature type="signal peptide" evidence="1">
    <location>
        <begin position="1"/>
        <end position="24"/>
    </location>
</feature>
<name>D6RPV9_COPC7</name>
<reference evidence="2 3" key="1">
    <citation type="journal article" date="2010" name="Proc. Natl. Acad. Sci. U.S.A.">
        <title>Insights into evolution of multicellular fungi from the assembled chromosomes of the mushroom Coprinopsis cinerea (Coprinus cinereus).</title>
        <authorList>
            <person name="Stajich J.E."/>
            <person name="Wilke S.K."/>
            <person name="Ahren D."/>
            <person name="Au C.H."/>
            <person name="Birren B.W."/>
            <person name="Borodovsky M."/>
            <person name="Burns C."/>
            <person name="Canback B."/>
            <person name="Casselton L.A."/>
            <person name="Cheng C.K."/>
            <person name="Deng J."/>
            <person name="Dietrich F.S."/>
            <person name="Fargo D.C."/>
            <person name="Farman M.L."/>
            <person name="Gathman A.C."/>
            <person name="Goldberg J."/>
            <person name="Guigo R."/>
            <person name="Hoegger P.J."/>
            <person name="Hooker J.B."/>
            <person name="Huggins A."/>
            <person name="James T.Y."/>
            <person name="Kamada T."/>
            <person name="Kilaru S."/>
            <person name="Kodira C."/>
            <person name="Kues U."/>
            <person name="Kupfer D."/>
            <person name="Kwan H.S."/>
            <person name="Lomsadze A."/>
            <person name="Li W."/>
            <person name="Lilly W.W."/>
            <person name="Ma L.J."/>
            <person name="Mackey A.J."/>
            <person name="Manning G."/>
            <person name="Martin F."/>
            <person name="Muraguchi H."/>
            <person name="Natvig D.O."/>
            <person name="Palmerini H."/>
            <person name="Ramesh M.A."/>
            <person name="Rehmeyer C.J."/>
            <person name="Roe B.A."/>
            <person name="Shenoy N."/>
            <person name="Stanke M."/>
            <person name="Ter-Hovhannisyan V."/>
            <person name="Tunlid A."/>
            <person name="Velagapudi R."/>
            <person name="Vision T.J."/>
            <person name="Zeng Q."/>
            <person name="Zolan M.E."/>
            <person name="Pukkila P.J."/>
        </authorList>
    </citation>
    <scope>NUCLEOTIDE SEQUENCE [LARGE SCALE GENOMIC DNA]</scope>
    <source>
        <strain evidence="3">Okayama-7 / 130 / ATCC MYA-4618 / FGSC 9003</strain>
    </source>
</reference>
<keyword evidence="1" id="KW-0732">Signal</keyword>
<dbReference type="EMBL" id="AACS02000010">
    <property type="protein sequence ID" value="EFI26858.1"/>
    <property type="molecule type" value="Genomic_DNA"/>
</dbReference>
<evidence type="ECO:0000313" key="3">
    <source>
        <dbReference type="Proteomes" id="UP000001861"/>
    </source>
</evidence>
<feature type="chain" id="PRO_5003087740" evidence="1">
    <location>
        <begin position="25"/>
        <end position="49"/>
    </location>
</feature>
<dbReference type="RefSeq" id="XP_002910352.1">
    <property type="nucleotide sequence ID" value="XM_002910306.1"/>
</dbReference>
<dbReference type="InParanoid" id="D6RPV9"/>
<sequence>MILLEAIRVLLLLVADYNSRYGDGANGAQANWLEYSFGDAPAVDPARRW</sequence>
<comment type="caution">
    <text evidence="2">The sequence shown here is derived from an EMBL/GenBank/DDBJ whole genome shotgun (WGS) entry which is preliminary data.</text>
</comment>